<dbReference type="Proteomes" id="UP001055102">
    <property type="component" value="Unassembled WGS sequence"/>
</dbReference>
<evidence type="ECO:0000313" key="1">
    <source>
        <dbReference type="EMBL" id="GJE07252.1"/>
    </source>
</evidence>
<keyword evidence="2" id="KW-1185">Reference proteome</keyword>
<evidence type="ECO:0000313" key="2">
    <source>
        <dbReference type="Proteomes" id="UP001055102"/>
    </source>
</evidence>
<sequence>MSAISCTGPWDLWDGVRADITARVGPALGKGPGVRQPVIEYLRDLEAIARRESADRQTIQVIASSRRLLGDPAEVRPGAARRDRAFYAGVPALDALVASEDLRP</sequence>
<organism evidence="1 2">
    <name type="scientific">Methylobacterium jeotgali</name>
    <dbReference type="NCBI Taxonomy" id="381630"/>
    <lineage>
        <taxon>Bacteria</taxon>
        <taxon>Pseudomonadati</taxon>
        <taxon>Pseudomonadota</taxon>
        <taxon>Alphaproteobacteria</taxon>
        <taxon>Hyphomicrobiales</taxon>
        <taxon>Methylobacteriaceae</taxon>
        <taxon>Methylobacterium</taxon>
    </lineage>
</organism>
<reference evidence="1" key="1">
    <citation type="journal article" date="2021" name="Front. Microbiol.">
        <title>Comprehensive Comparative Genomics and Phenotyping of Methylobacterium Species.</title>
        <authorList>
            <person name="Alessa O."/>
            <person name="Ogura Y."/>
            <person name="Fujitani Y."/>
            <person name="Takami H."/>
            <person name="Hayashi T."/>
            <person name="Sahin N."/>
            <person name="Tani A."/>
        </authorList>
    </citation>
    <scope>NUCLEOTIDE SEQUENCE</scope>
    <source>
        <strain evidence="1">LMG 23639</strain>
    </source>
</reference>
<name>A0ABQ4SWJ4_9HYPH</name>
<dbReference type="RefSeq" id="WP_238276351.1">
    <property type="nucleotide sequence ID" value="NZ_BPQR01000042.1"/>
</dbReference>
<dbReference type="EMBL" id="BPQR01000042">
    <property type="protein sequence ID" value="GJE07252.1"/>
    <property type="molecule type" value="Genomic_DNA"/>
</dbReference>
<gene>
    <name evidence="1" type="ORF">AOPFMNJM_2578</name>
</gene>
<reference evidence="1" key="2">
    <citation type="submission" date="2021-08" db="EMBL/GenBank/DDBJ databases">
        <authorList>
            <person name="Tani A."/>
            <person name="Ola A."/>
            <person name="Ogura Y."/>
            <person name="Katsura K."/>
            <person name="Hayashi T."/>
        </authorList>
    </citation>
    <scope>NUCLEOTIDE SEQUENCE</scope>
    <source>
        <strain evidence="1">LMG 23639</strain>
    </source>
</reference>
<proteinExistence type="predicted"/>
<protein>
    <submittedName>
        <fullName evidence="1">Uncharacterized protein</fullName>
    </submittedName>
</protein>
<comment type="caution">
    <text evidence="1">The sequence shown here is derived from an EMBL/GenBank/DDBJ whole genome shotgun (WGS) entry which is preliminary data.</text>
</comment>
<accession>A0ABQ4SWJ4</accession>